<proteinExistence type="predicted"/>
<dbReference type="EMBL" id="FUWJ01000001">
    <property type="protein sequence ID" value="SJZ30959.1"/>
    <property type="molecule type" value="Genomic_DNA"/>
</dbReference>
<dbReference type="Proteomes" id="UP000190092">
    <property type="component" value="Unassembled WGS sequence"/>
</dbReference>
<evidence type="ECO:0000313" key="2">
    <source>
        <dbReference type="EMBL" id="SJZ30959.1"/>
    </source>
</evidence>
<keyword evidence="3" id="KW-1185">Reference proteome</keyword>
<dbReference type="Pfam" id="PF11459">
    <property type="entry name" value="AbiEi_3"/>
    <property type="match status" value="1"/>
</dbReference>
<accession>A0A1T4JLC2</accession>
<dbReference type="AlphaFoldDB" id="A0A1T4JLC2"/>
<dbReference type="InterPro" id="IPR021561">
    <property type="entry name" value="AbiEi_3"/>
</dbReference>
<evidence type="ECO:0000259" key="1">
    <source>
        <dbReference type="Pfam" id="PF17194"/>
    </source>
</evidence>
<dbReference type="RefSeq" id="WP_085931882.1">
    <property type="nucleotide sequence ID" value="NZ_FUWJ01000001.1"/>
</dbReference>
<name>A0A1T4JLC2_9HYPH</name>
<sequence>MTKRIKGKLNQLEQTLPEGLLVDAAWLQKRGYSTSLRTQYVAAGWLEQPARRVYRRPREALTWQQVVISLQTILLGDPHIVGGRTALELQGYAHFLPQKTQEVHLYGPSPLPTWVAKLPLDVRFEHHNSRKLFRNDPITYGISSLKLNVLTNASTSNDPLQRGLTYQPWGQWDWPLTLSTPERAILELLDELPQHESFHQVDKLMEGLPNLSPRRLQKLLVDCHSVKVKRLFFFFADRHKHAWLKQLKKKEIDFGTGNRMLVEGGKLDRTYQITVPEDLGAV</sequence>
<dbReference type="STRING" id="225324.SAMN02745126_00105"/>
<dbReference type="OrthoDB" id="1550938at2"/>
<dbReference type="Pfam" id="PF17194">
    <property type="entry name" value="AbiEi_3_N"/>
    <property type="match status" value="1"/>
</dbReference>
<protein>
    <submittedName>
        <fullName evidence="2">Transcriptional regulator, AbiEi antitoxin, Type IV TA system</fullName>
    </submittedName>
</protein>
<dbReference type="InterPro" id="IPR033455">
    <property type="entry name" value="AbiEi_3_N"/>
</dbReference>
<feature type="domain" description="Transcriptional regulator AbiEi antitoxin N-terminal" evidence="1">
    <location>
        <begin position="7"/>
        <end position="97"/>
    </location>
</feature>
<organism evidence="2 3">
    <name type="scientific">Enhydrobacter aerosaccus</name>
    <dbReference type="NCBI Taxonomy" id="225324"/>
    <lineage>
        <taxon>Bacteria</taxon>
        <taxon>Pseudomonadati</taxon>
        <taxon>Pseudomonadota</taxon>
        <taxon>Alphaproteobacteria</taxon>
        <taxon>Hyphomicrobiales</taxon>
        <taxon>Enhydrobacter</taxon>
    </lineage>
</organism>
<gene>
    <name evidence="2" type="ORF">SAMN02745126_00105</name>
</gene>
<reference evidence="3" key="1">
    <citation type="submission" date="2017-02" db="EMBL/GenBank/DDBJ databases">
        <authorList>
            <person name="Varghese N."/>
            <person name="Submissions S."/>
        </authorList>
    </citation>
    <scope>NUCLEOTIDE SEQUENCE [LARGE SCALE GENOMIC DNA]</scope>
    <source>
        <strain evidence="3">ATCC 27094</strain>
    </source>
</reference>
<evidence type="ECO:0000313" key="3">
    <source>
        <dbReference type="Proteomes" id="UP000190092"/>
    </source>
</evidence>